<comment type="caution">
    <text evidence="2">The sequence shown here is derived from an EMBL/GenBank/DDBJ whole genome shotgun (WGS) entry which is preliminary data.</text>
</comment>
<sequence>MPDTQLQNNVNKNKQETAKKASNYVNQETQVKTIKDQDETTVKSTGDSDIDMNNNKQDFCCQVTPTNMLVPFLQQDSGVEKFMSQLETQFTHALDKVFSQQNDNISKMNDVITRHIETSNDRFSQLLDKFDNATSSLIEREKQNSELRAQLKDVNYKNTLENEIQKAKIEHKYDLLKQKHELQAEKVLKLNEDTKHALSDISDKSLFIKSLCYSEKASRRKRWRNIKLKIT</sequence>
<proteinExistence type="predicted"/>
<dbReference type="EMBL" id="CAJPWZ010002051">
    <property type="protein sequence ID" value="CAG2230149.1"/>
    <property type="molecule type" value="Genomic_DNA"/>
</dbReference>
<organism evidence="2 3">
    <name type="scientific">Mytilus edulis</name>
    <name type="common">Blue mussel</name>
    <dbReference type="NCBI Taxonomy" id="6550"/>
    <lineage>
        <taxon>Eukaryota</taxon>
        <taxon>Metazoa</taxon>
        <taxon>Spiralia</taxon>
        <taxon>Lophotrochozoa</taxon>
        <taxon>Mollusca</taxon>
        <taxon>Bivalvia</taxon>
        <taxon>Autobranchia</taxon>
        <taxon>Pteriomorphia</taxon>
        <taxon>Mytilida</taxon>
        <taxon>Mytiloidea</taxon>
        <taxon>Mytilidae</taxon>
        <taxon>Mytilinae</taxon>
        <taxon>Mytilus</taxon>
    </lineage>
</organism>
<feature type="region of interest" description="Disordered" evidence="1">
    <location>
        <begin position="1"/>
        <end position="50"/>
    </location>
</feature>
<feature type="compositionally biased region" description="Polar residues" evidence="1">
    <location>
        <begin position="23"/>
        <end position="32"/>
    </location>
</feature>
<dbReference type="Proteomes" id="UP000683360">
    <property type="component" value="Unassembled WGS sequence"/>
</dbReference>
<dbReference type="AlphaFoldDB" id="A0A8S3T9K3"/>
<feature type="compositionally biased region" description="Polar residues" evidence="1">
    <location>
        <begin position="1"/>
        <end position="12"/>
    </location>
</feature>
<evidence type="ECO:0000313" key="3">
    <source>
        <dbReference type="Proteomes" id="UP000683360"/>
    </source>
</evidence>
<keyword evidence="3" id="KW-1185">Reference proteome</keyword>
<evidence type="ECO:0000313" key="2">
    <source>
        <dbReference type="EMBL" id="CAG2230149.1"/>
    </source>
</evidence>
<protein>
    <submittedName>
        <fullName evidence="2">Uncharacterized protein</fullName>
    </submittedName>
</protein>
<name>A0A8S3T9K3_MYTED</name>
<gene>
    <name evidence="2" type="ORF">MEDL_43016</name>
</gene>
<reference evidence="2" key="1">
    <citation type="submission" date="2021-03" db="EMBL/GenBank/DDBJ databases">
        <authorList>
            <person name="Bekaert M."/>
        </authorList>
    </citation>
    <scope>NUCLEOTIDE SEQUENCE</scope>
</reference>
<evidence type="ECO:0000256" key="1">
    <source>
        <dbReference type="SAM" id="MobiDB-lite"/>
    </source>
</evidence>
<accession>A0A8S3T9K3</accession>